<accession>A0A6A7N7H4</accession>
<sequence length="67" mass="7655">MRPDIAISKTLMRQALQASGLKSEQQAIELALRTLIRLHAQEQIRRCRGKMIWDGDLNAMRTDHDPG</sequence>
<keyword evidence="2" id="KW-1185">Reference proteome</keyword>
<dbReference type="Proteomes" id="UP000440498">
    <property type="component" value="Unassembled WGS sequence"/>
</dbReference>
<dbReference type="AlphaFoldDB" id="A0A6A7N7H4"/>
<dbReference type="RefSeq" id="WP_152840294.1">
    <property type="nucleotide sequence ID" value="NZ_WHUG01000011.1"/>
</dbReference>
<dbReference type="EMBL" id="WHUG01000011">
    <property type="protein sequence ID" value="MQA41006.1"/>
    <property type="molecule type" value="Genomic_DNA"/>
</dbReference>
<gene>
    <name evidence="1" type="ORF">GEV02_22970</name>
</gene>
<proteinExistence type="predicted"/>
<comment type="caution">
    <text evidence="1">The sequence shown here is derived from an EMBL/GenBank/DDBJ whole genome shotgun (WGS) entry which is preliminary data.</text>
</comment>
<name>A0A6A7N7H4_9BURK</name>
<organism evidence="1 2">
    <name type="scientific">Rugamonas aquatica</name>
    <dbReference type="NCBI Taxonomy" id="2743357"/>
    <lineage>
        <taxon>Bacteria</taxon>
        <taxon>Pseudomonadati</taxon>
        <taxon>Pseudomonadota</taxon>
        <taxon>Betaproteobacteria</taxon>
        <taxon>Burkholderiales</taxon>
        <taxon>Oxalobacteraceae</taxon>
        <taxon>Telluria group</taxon>
        <taxon>Rugamonas</taxon>
    </lineage>
</organism>
<reference evidence="1 2" key="1">
    <citation type="submission" date="2019-10" db="EMBL/GenBank/DDBJ databases">
        <title>Two novel species isolated from a subtropical stream in China.</title>
        <authorList>
            <person name="Lu H."/>
        </authorList>
    </citation>
    <scope>NUCLEOTIDE SEQUENCE [LARGE SCALE GENOMIC DNA]</scope>
    <source>
        <strain evidence="1 2">FT29W</strain>
    </source>
</reference>
<evidence type="ECO:0000313" key="1">
    <source>
        <dbReference type="EMBL" id="MQA41006.1"/>
    </source>
</evidence>
<evidence type="ECO:0000313" key="2">
    <source>
        <dbReference type="Proteomes" id="UP000440498"/>
    </source>
</evidence>
<protein>
    <submittedName>
        <fullName evidence="1">Type II toxin-antitoxin system VapB family antitoxin</fullName>
    </submittedName>
</protein>